<dbReference type="Proteomes" id="UP001152888">
    <property type="component" value="Unassembled WGS sequence"/>
</dbReference>
<sequence length="260" mass="30236">MEADHIHALIEGVIKKQPTMKICTPWDWQQLIRSTGATVFEMQLDDFKNFEALYSGTGSPLIQKKQAVAVDKESFLVSSAVWLEVRKQDPRILYYKTDIFQEDYKVVNMNRSTRKPIGLPLELCSPRQTPKGLSKKKHDHLLMLLQWIPEAFHDFYKNIPVLGQQGDDDDDDDWIYIIQMSFFVIIKCSLFPPIVLTVFHPMLHLDFIIIVNSPNSQNNLISNSKIINMKHYCSVYHIICFPKKLYSHINSNMNKKPFCC</sequence>
<dbReference type="AlphaFoldDB" id="A0A9P0NVB3"/>
<dbReference type="EMBL" id="CAKOFQ010006674">
    <property type="protein sequence ID" value="CAH1957819.1"/>
    <property type="molecule type" value="Genomic_DNA"/>
</dbReference>
<reference evidence="1" key="1">
    <citation type="submission" date="2022-03" db="EMBL/GenBank/DDBJ databases">
        <authorList>
            <person name="Sayadi A."/>
        </authorList>
    </citation>
    <scope>NUCLEOTIDE SEQUENCE</scope>
</reference>
<organism evidence="1 2">
    <name type="scientific">Acanthoscelides obtectus</name>
    <name type="common">Bean weevil</name>
    <name type="synonym">Bruchus obtectus</name>
    <dbReference type="NCBI Taxonomy" id="200917"/>
    <lineage>
        <taxon>Eukaryota</taxon>
        <taxon>Metazoa</taxon>
        <taxon>Ecdysozoa</taxon>
        <taxon>Arthropoda</taxon>
        <taxon>Hexapoda</taxon>
        <taxon>Insecta</taxon>
        <taxon>Pterygota</taxon>
        <taxon>Neoptera</taxon>
        <taxon>Endopterygota</taxon>
        <taxon>Coleoptera</taxon>
        <taxon>Polyphaga</taxon>
        <taxon>Cucujiformia</taxon>
        <taxon>Chrysomeloidea</taxon>
        <taxon>Chrysomelidae</taxon>
        <taxon>Bruchinae</taxon>
        <taxon>Bruchini</taxon>
        <taxon>Acanthoscelides</taxon>
    </lineage>
</organism>
<name>A0A9P0NVB3_ACAOB</name>
<keyword evidence="2" id="KW-1185">Reference proteome</keyword>
<proteinExistence type="predicted"/>
<evidence type="ECO:0000313" key="2">
    <source>
        <dbReference type="Proteomes" id="UP001152888"/>
    </source>
</evidence>
<protein>
    <submittedName>
        <fullName evidence="1">Uncharacterized protein</fullName>
    </submittedName>
</protein>
<gene>
    <name evidence="1" type="ORF">ACAOBT_LOCUS2313</name>
</gene>
<comment type="caution">
    <text evidence="1">The sequence shown here is derived from an EMBL/GenBank/DDBJ whole genome shotgun (WGS) entry which is preliminary data.</text>
</comment>
<evidence type="ECO:0000313" key="1">
    <source>
        <dbReference type="EMBL" id="CAH1957819.1"/>
    </source>
</evidence>
<dbReference type="OrthoDB" id="6611988at2759"/>
<accession>A0A9P0NVB3</accession>